<reference evidence="8 9" key="1">
    <citation type="submission" date="2017-08" db="EMBL/GenBank/DDBJ databases">
        <title>Acidophilic green algal genome provides insights into adaptation to an acidic environment.</title>
        <authorList>
            <person name="Hirooka S."/>
            <person name="Hirose Y."/>
            <person name="Kanesaki Y."/>
            <person name="Higuchi S."/>
            <person name="Fujiwara T."/>
            <person name="Onuma R."/>
            <person name="Era A."/>
            <person name="Ohbayashi R."/>
            <person name="Uzuka A."/>
            <person name="Nozaki H."/>
            <person name="Yoshikawa H."/>
            <person name="Miyagishima S.Y."/>
        </authorList>
    </citation>
    <scope>NUCLEOTIDE SEQUENCE [LARGE SCALE GENOMIC DNA]</scope>
    <source>
        <strain evidence="8 9">NIES-2499</strain>
    </source>
</reference>
<feature type="region of interest" description="Disordered" evidence="5">
    <location>
        <begin position="721"/>
        <end position="740"/>
    </location>
</feature>
<dbReference type="InterPro" id="IPR007728">
    <property type="entry name" value="Pre-SET_dom"/>
</dbReference>
<evidence type="ECO:0000256" key="3">
    <source>
        <dbReference type="ARBA" id="ARBA00023242"/>
    </source>
</evidence>
<gene>
    <name evidence="8" type="ORF">CEUSTIGMA_g13013.t1</name>
</gene>
<dbReference type="PROSITE" id="PS51015">
    <property type="entry name" value="YDG"/>
    <property type="match status" value="1"/>
</dbReference>
<protein>
    <recommendedName>
        <fullName evidence="10">SET domain-containing protein</fullName>
    </recommendedName>
</protein>
<dbReference type="SMART" id="SM00466">
    <property type="entry name" value="SRA"/>
    <property type="match status" value="1"/>
</dbReference>
<evidence type="ECO:0000256" key="4">
    <source>
        <dbReference type="PROSITE-ProRule" id="PRU00358"/>
    </source>
</evidence>
<dbReference type="Pfam" id="PF02182">
    <property type="entry name" value="SAD_SRA"/>
    <property type="match status" value="1"/>
</dbReference>
<dbReference type="PROSITE" id="PS50280">
    <property type="entry name" value="SET"/>
    <property type="match status" value="1"/>
</dbReference>
<dbReference type="Pfam" id="PF05033">
    <property type="entry name" value="Pre-SET"/>
    <property type="match status" value="1"/>
</dbReference>
<dbReference type="AlphaFoldDB" id="A0A250XRB1"/>
<sequence length="848" mass="93939">MSGAGPLATSNWSKLDISEDSVHKKARNLDKYRKEVERILKSDKPRKPDLQAFKNLNKELTPRDVYGHIPGVNIGEKFNNRGELAILGLHLRILQGIDGSPDTKSGAYAICLSGGYKDDEDEGTTFWYTGQGGQGDHGVQVKDQEMVKGNMALKVSSETQMPVRVVRGTLNNKQLQYVYEGLYIVKRYEMVPSSNGPLVIKFLMEGMPGESTASVKVHFNCMFKRTGARAMHGRKLAAKDTDEEDYDDVIKTEGSSKRKKVRDTSKQMSEKQLQLKKREVVLEEERKMRLSEIRGMAGVVLEDISHGLERLPIPLINEVNDRGLPPSFMYVQDYKFAPLVEELVRPILETEEQRMLQFMGGKACGIAYNRLIIKKQAAAPTSSSGASGILMEKRESPFNYNSSQLLKTTDCLGVHECDNKCKSKDCENNKQVTRGIRLPLEVYMTVSKGWGVKCADKILAGSFVCSYIGEVVTEPMAEVLENDEYIFSMEHFTEHIFQRMNEAPEEFQDIHKHRLPPAPPTNLLDLLTERVHCLRQSLEKGKRKDTASGAQLPAAHVLAPPESSVKDAVSNVETSPSSIGQHGAASHNHDSKSQKIGPSDVALGGDAVLQSAAGADVEAANVTEIKAKMNKEKVESNTTPPHYVNSHVAAQHINACDLECELMLKDNMDRKEQKAVEATTFESMQEIMGEDRVESDRCQVSAHERLQFSVVDASNIEPVPGSNIGSHPIQHQSAYDFSSSPDDREAAALRLPSNEQPMRELLAIDAARISNVARFINHSCEPNLIVQPVFAKKCRSTLLYYLSMFASQDIPAGEELTYSYGSSMTHIVNACQCGAAACIAKTQTTVEL</sequence>
<evidence type="ECO:0008006" key="10">
    <source>
        <dbReference type="Google" id="ProtNLM"/>
    </source>
</evidence>
<feature type="compositionally biased region" description="Polar residues" evidence="5">
    <location>
        <begin position="723"/>
        <end position="740"/>
    </location>
</feature>
<dbReference type="GO" id="GO:0003690">
    <property type="term" value="F:double-stranded DNA binding"/>
    <property type="evidence" value="ECO:0007669"/>
    <property type="project" value="TreeGrafter"/>
</dbReference>
<dbReference type="GO" id="GO:0005634">
    <property type="term" value="C:nucleus"/>
    <property type="evidence" value="ECO:0007669"/>
    <property type="project" value="UniProtKB-SubCell"/>
</dbReference>
<dbReference type="InterPro" id="IPR003105">
    <property type="entry name" value="SRA_YDG"/>
</dbReference>
<feature type="compositionally biased region" description="Polar residues" evidence="5">
    <location>
        <begin position="571"/>
        <end position="580"/>
    </location>
</feature>
<evidence type="ECO:0000259" key="6">
    <source>
        <dbReference type="PROSITE" id="PS50280"/>
    </source>
</evidence>
<dbReference type="InterPro" id="IPR001214">
    <property type="entry name" value="SET_dom"/>
</dbReference>
<comment type="caution">
    <text evidence="8">The sequence shown here is derived from an EMBL/GenBank/DDBJ whole genome shotgun (WGS) entry which is preliminary data.</text>
</comment>
<feature type="domain" description="YDG" evidence="7">
    <location>
        <begin position="67"/>
        <end position="206"/>
    </location>
</feature>
<evidence type="ECO:0000256" key="1">
    <source>
        <dbReference type="ARBA" id="ARBA00004286"/>
    </source>
</evidence>
<dbReference type="Pfam" id="PF00856">
    <property type="entry name" value="SET"/>
    <property type="match status" value="1"/>
</dbReference>
<name>A0A250XRB1_9CHLO</name>
<dbReference type="OrthoDB" id="5792673at2759"/>
<dbReference type="EMBL" id="BEGY01000179">
    <property type="protein sequence ID" value="GAX85598.1"/>
    <property type="molecule type" value="Genomic_DNA"/>
</dbReference>
<dbReference type="InterPro" id="IPR015947">
    <property type="entry name" value="PUA-like_sf"/>
</dbReference>
<feature type="region of interest" description="Disordered" evidence="5">
    <location>
        <begin position="538"/>
        <end position="599"/>
    </location>
</feature>
<dbReference type="InterPro" id="IPR051357">
    <property type="entry name" value="H3K9_HMTase_SUVAR3-9"/>
</dbReference>
<dbReference type="Gene3D" id="2.30.280.10">
    <property type="entry name" value="SRA-YDG"/>
    <property type="match status" value="1"/>
</dbReference>
<dbReference type="SUPFAM" id="SSF82199">
    <property type="entry name" value="SET domain"/>
    <property type="match status" value="1"/>
</dbReference>
<evidence type="ECO:0000256" key="2">
    <source>
        <dbReference type="ARBA" id="ARBA00022454"/>
    </source>
</evidence>
<evidence type="ECO:0000256" key="5">
    <source>
        <dbReference type="SAM" id="MobiDB-lite"/>
    </source>
</evidence>
<dbReference type="PANTHER" id="PTHR45660:SF13">
    <property type="entry name" value="HISTONE-LYSINE N-METHYLTRANSFERASE SETMAR"/>
    <property type="match status" value="1"/>
</dbReference>
<proteinExistence type="predicted"/>
<dbReference type="Gene3D" id="2.170.270.10">
    <property type="entry name" value="SET domain"/>
    <property type="match status" value="2"/>
</dbReference>
<evidence type="ECO:0000259" key="7">
    <source>
        <dbReference type="PROSITE" id="PS51015"/>
    </source>
</evidence>
<comment type="subcellular location">
    <subcellularLocation>
        <location evidence="1">Chromosome</location>
    </subcellularLocation>
    <subcellularLocation>
        <location evidence="4">Nucleus</location>
    </subcellularLocation>
</comment>
<dbReference type="SUPFAM" id="SSF88697">
    <property type="entry name" value="PUA domain-like"/>
    <property type="match status" value="1"/>
</dbReference>
<accession>A0A250XRB1</accession>
<feature type="domain" description="SET" evidence="6">
    <location>
        <begin position="438"/>
        <end position="821"/>
    </location>
</feature>
<dbReference type="GO" id="GO:0008270">
    <property type="term" value="F:zinc ion binding"/>
    <property type="evidence" value="ECO:0007669"/>
    <property type="project" value="InterPro"/>
</dbReference>
<dbReference type="STRING" id="1157962.A0A250XRB1"/>
<keyword evidence="2" id="KW-0158">Chromosome</keyword>
<evidence type="ECO:0000313" key="8">
    <source>
        <dbReference type="EMBL" id="GAX85598.1"/>
    </source>
</evidence>
<dbReference type="InterPro" id="IPR046341">
    <property type="entry name" value="SET_dom_sf"/>
</dbReference>
<keyword evidence="3 4" id="KW-0539">Nucleus</keyword>
<dbReference type="InterPro" id="IPR036987">
    <property type="entry name" value="SRA-YDG_sf"/>
</dbReference>
<dbReference type="SMART" id="SM00317">
    <property type="entry name" value="SET"/>
    <property type="match status" value="1"/>
</dbReference>
<organism evidence="8 9">
    <name type="scientific">Chlamydomonas eustigma</name>
    <dbReference type="NCBI Taxonomy" id="1157962"/>
    <lineage>
        <taxon>Eukaryota</taxon>
        <taxon>Viridiplantae</taxon>
        <taxon>Chlorophyta</taxon>
        <taxon>core chlorophytes</taxon>
        <taxon>Chlorophyceae</taxon>
        <taxon>CS clade</taxon>
        <taxon>Chlamydomonadales</taxon>
        <taxon>Chlamydomonadaceae</taxon>
        <taxon>Chlamydomonas</taxon>
    </lineage>
</organism>
<dbReference type="GO" id="GO:0042054">
    <property type="term" value="F:histone methyltransferase activity"/>
    <property type="evidence" value="ECO:0007669"/>
    <property type="project" value="InterPro"/>
</dbReference>
<dbReference type="Proteomes" id="UP000232323">
    <property type="component" value="Unassembled WGS sequence"/>
</dbReference>
<dbReference type="PANTHER" id="PTHR45660">
    <property type="entry name" value="HISTONE-LYSINE N-METHYLTRANSFERASE SETMAR"/>
    <property type="match status" value="1"/>
</dbReference>
<dbReference type="GO" id="GO:0005694">
    <property type="term" value="C:chromosome"/>
    <property type="evidence" value="ECO:0007669"/>
    <property type="project" value="UniProtKB-SubCell"/>
</dbReference>
<keyword evidence="9" id="KW-1185">Reference proteome</keyword>
<evidence type="ECO:0000313" key="9">
    <source>
        <dbReference type="Proteomes" id="UP000232323"/>
    </source>
</evidence>